<protein>
    <submittedName>
        <fullName evidence="2">MSHA biogenesis protein MshK</fullName>
    </submittedName>
</protein>
<proteinExistence type="predicted"/>
<organism evidence="2 3">
    <name type="scientific">Aquipseudomonas alcaligenes</name>
    <name type="common">Pseudomonas alcaligenes</name>
    <dbReference type="NCBI Taxonomy" id="43263"/>
    <lineage>
        <taxon>Bacteria</taxon>
        <taxon>Pseudomonadati</taxon>
        <taxon>Pseudomonadota</taxon>
        <taxon>Gammaproteobacteria</taxon>
        <taxon>Pseudomonadales</taxon>
        <taxon>Pseudomonadaceae</taxon>
        <taxon>Aquipseudomonas</taxon>
    </lineage>
</organism>
<sequence length="104" mass="10830">MSRTLLLALLLGCAGAHATVDPTRPPADLLPAAGAAAAPAALQLQAILRGAQGSRAVIDGQTLRVGQEHGGVRILAIQPHAVLIERQGQRELLRLVEPVIKPSR</sequence>
<dbReference type="EMBL" id="FTMP01000001">
    <property type="protein sequence ID" value="SIP97540.1"/>
    <property type="molecule type" value="Genomic_DNA"/>
</dbReference>
<dbReference type="Gene3D" id="2.30.30.830">
    <property type="match status" value="1"/>
</dbReference>
<evidence type="ECO:0000313" key="3">
    <source>
        <dbReference type="Proteomes" id="UP000185841"/>
    </source>
</evidence>
<dbReference type="RefSeq" id="WP_254843329.1">
    <property type="nucleotide sequence ID" value="NZ_FTMP01000001.1"/>
</dbReference>
<dbReference type="Proteomes" id="UP000185841">
    <property type="component" value="Unassembled WGS sequence"/>
</dbReference>
<evidence type="ECO:0000313" key="2">
    <source>
        <dbReference type="EMBL" id="SIP97540.1"/>
    </source>
</evidence>
<keyword evidence="1" id="KW-0732">Signal</keyword>
<accession>A0A1N6NZQ6</accession>
<evidence type="ECO:0000256" key="1">
    <source>
        <dbReference type="SAM" id="SignalP"/>
    </source>
</evidence>
<reference evidence="2 3" key="1">
    <citation type="submission" date="2017-01" db="EMBL/GenBank/DDBJ databases">
        <authorList>
            <person name="Mah S.A."/>
            <person name="Swanson W.J."/>
            <person name="Moy G.W."/>
            <person name="Vacquier V.D."/>
        </authorList>
    </citation>
    <scope>NUCLEOTIDE SEQUENCE [LARGE SCALE GENOMIC DNA]</scope>
    <source>
        <strain evidence="2 3">RU36E</strain>
    </source>
</reference>
<name>A0A1N6NZQ6_AQUAC</name>
<gene>
    <name evidence="2" type="ORF">SAMN05878282_101657</name>
</gene>
<feature type="signal peptide" evidence="1">
    <location>
        <begin position="1"/>
        <end position="18"/>
    </location>
</feature>
<feature type="chain" id="PRO_5009937357" evidence="1">
    <location>
        <begin position="19"/>
        <end position="104"/>
    </location>
</feature>
<dbReference type="AlphaFoldDB" id="A0A1N6NZQ6"/>